<feature type="compositionally biased region" description="Basic and acidic residues" evidence="1">
    <location>
        <begin position="120"/>
        <end position="131"/>
    </location>
</feature>
<protein>
    <submittedName>
        <fullName evidence="2">Uncharacterized protein</fullName>
    </submittedName>
</protein>
<reference evidence="2" key="1">
    <citation type="submission" date="2020-04" db="EMBL/GenBank/DDBJ databases">
        <authorList>
            <person name="Chiriac C."/>
            <person name="Salcher M."/>
            <person name="Ghai R."/>
            <person name="Kavagutti S V."/>
        </authorList>
    </citation>
    <scope>NUCLEOTIDE SEQUENCE</scope>
</reference>
<name>A0A6J5L7X6_9CAUD</name>
<gene>
    <name evidence="2" type="ORF">UFOVP124_6</name>
</gene>
<dbReference type="EMBL" id="LR796250">
    <property type="protein sequence ID" value="CAB4130511.1"/>
    <property type="molecule type" value="Genomic_DNA"/>
</dbReference>
<evidence type="ECO:0000313" key="2">
    <source>
        <dbReference type="EMBL" id="CAB4130511.1"/>
    </source>
</evidence>
<proteinExistence type="predicted"/>
<evidence type="ECO:0000256" key="1">
    <source>
        <dbReference type="SAM" id="MobiDB-lite"/>
    </source>
</evidence>
<accession>A0A6J5L7X6</accession>
<sequence>MGHKILALLAEIEVELYKLETPAPEPTKKMVSPKKEKPGFACVLCGQEHDRMFLWPVWKDNIFRDHSGCSECHKRQELPTSMAQAIQEIATLREENRKLWRKCKRTTSPIPDLGQVGPREASRRRGESGSE</sequence>
<organism evidence="2">
    <name type="scientific">uncultured Caudovirales phage</name>
    <dbReference type="NCBI Taxonomy" id="2100421"/>
    <lineage>
        <taxon>Viruses</taxon>
        <taxon>Duplodnaviria</taxon>
        <taxon>Heunggongvirae</taxon>
        <taxon>Uroviricota</taxon>
        <taxon>Caudoviricetes</taxon>
        <taxon>Peduoviridae</taxon>
        <taxon>Maltschvirus</taxon>
        <taxon>Maltschvirus maltsch</taxon>
    </lineage>
</organism>
<feature type="region of interest" description="Disordered" evidence="1">
    <location>
        <begin position="104"/>
        <end position="131"/>
    </location>
</feature>